<evidence type="ECO:0000313" key="3">
    <source>
        <dbReference type="Proteomes" id="UP000479114"/>
    </source>
</evidence>
<reference evidence="2 3" key="1">
    <citation type="submission" date="2020-02" db="EMBL/GenBank/DDBJ databases">
        <title>Paenibacillus sp. nov., isolated from rhizosphere soil of tomato.</title>
        <authorList>
            <person name="Weon H.-Y."/>
            <person name="Lee S.A."/>
        </authorList>
    </citation>
    <scope>NUCLEOTIDE SEQUENCE [LARGE SCALE GENOMIC DNA]</scope>
    <source>
        <strain evidence="2 3">14171R-81</strain>
    </source>
</reference>
<dbReference type="AlphaFoldDB" id="A0A6C0P016"/>
<dbReference type="EMBL" id="CP048286">
    <property type="protein sequence ID" value="QHW31799.1"/>
    <property type="molecule type" value="Genomic_DNA"/>
</dbReference>
<dbReference type="KEGG" id="prz:GZH47_13765"/>
<keyword evidence="3" id="KW-1185">Reference proteome</keyword>
<dbReference type="InterPro" id="IPR012338">
    <property type="entry name" value="Beta-lactam/transpept-like"/>
</dbReference>
<proteinExistence type="predicted"/>
<sequence>MTSRVPLSRTTPEEQGISSRAIIDFLDALRDQDLEIHSFMVLRRGKVAAEGWWDPYRPEYPHALYSLSKSFASTAIGFAVAEGLLSLDDRIVDFFPEDAPEPVSDHLSALKIRHLLVMGAGHSKVVSTWDSDTDNWVKLFLEAPIAYTPGTRFMYDSMNTYMLSAIIQRVTGQPLLAFLDERLFVPLGLSKTAWETCPRGIEGGGVGMSLTTEDIAKFGQLYLQGGEWEGTRLLPVDWIHEAAACHISTGDAETDNDFGQGYGYQFWRCQHGAYRGDGAFGQVCIVMPEQEAVIVMTSGLEDKRTLMNTVWDKLLPAMSPDALEPDEPGIAALAERIRAFRQDIPPNNQSASNESAMNGHVYRLEPNEHQIETWSIDFAEQDALLTLRHGFGEQSVRLGRGAWIKGRMRTTVWGLGGTEQPVEGSFSWSDAATLDIQLAFVETAFRFHIACHLRGQEIDIELRSNVAWDWEPNSVMMRGQME</sequence>
<dbReference type="PANTHER" id="PTHR43283">
    <property type="entry name" value="BETA-LACTAMASE-RELATED"/>
    <property type="match status" value="1"/>
</dbReference>
<accession>A0A6C0P016</accession>
<evidence type="ECO:0000259" key="1">
    <source>
        <dbReference type="Pfam" id="PF00144"/>
    </source>
</evidence>
<dbReference type="Gene3D" id="3.40.710.10">
    <property type="entry name" value="DD-peptidase/beta-lactamase superfamily"/>
    <property type="match status" value="1"/>
</dbReference>
<protein>
    <submittedName>
        <fullName evidence="2">Beta-lactamase family protein</fullName>
    </submittedName>
</protein>
<dbReference type="InterPro" id="IPR050789">
    <property type="entry name" value="Diverse_Enzym_Activities"/>
</dbReference>
<feature type="domain" description="Beta-lactamase-related" evidence="1">
    <location>
        <begin position="38"/>
        <end position="298"/>
    </location>
</feature>
<dbReference type="Proteomes" id="UP000479114">
    <property type="component" value="Chromosome"/>
</dbReference>
<dbReference type="InterPro" id="IPR001466">
    <property type="entry name" value="Beta-lactam-related"/>
</dbReference>
<dbReference type="Pfam" id="PF00144">
    <property type="entry name" value="Beta-lactamase"/>
    <property type="match status" value="1"/>
</dbReference>
<dbReference type="PANTHER" id="PTHR43283:SF7">
    <property type="entry name" value="BETA-LACTAMASE-RELATED DOMAIN-CONTAINING PROTEIN"/>
    <property type="match status" value="1"/>
</dbReference>
<gene>
    <name evidence="2" type="ORF">GZH47_13765</name>
</gene>
<dbReference type="SUPFAM" id="SSF56601">
    <property type="entry name" value="beta-lactamase/transpeptidase-like"/>
    <property type="match status" value="1"/>
</dbReference>
<name>A0A6C0P016_9BACL</name>
<evidence type="ECO:0000313" key="2">
    <source>
        <dbReference type="EMBL" id="QHW31799.1"/>
    </source>
</evidence>
<organism evidence="2 3">
    <name type="scientific">Paenibacillus rhizovicinus</name>
    <dbReference type="NCBI Taxonomy" id="2704463"/>
    <lineage>
        <taxon>Bacteria</taxon>
        <taxon>Bacillati</taxon>
        <taxon>Bacillota</taxon>
        <taxon>Bacilli</taxon>
        <taxon>Bacillales</taxon>
        <taxon>Paenibacillaceae</taxon>
        <taxon>Paenibacillus</taxon>
    </lineage>
</organism>
<dbReference type="RefSeq" id="WP_162640605.1">
    <property type="nucleotide sequence ID" value="NZ_CP048286.1"/>
</dbReference>